<dbReference type="SMART" id="SM00709">
    <property type="entry name" value="Zpr1"/>
    <property type="match status" value="2"/>
</dbReference>
<feature type="domain" description="Zinc finger ZPR1-type" evidence="5">
    <location>
        <begin position="174"/>
        <end position="287"/>
    </location>
</feature>
<dbReference type="Proteomes" id="UP000515146">
    <property type="component" value="Unplaced"/>
</dbReference>
<sequence length="311" mass="35172">MEDGVNEISKIESLCPNCEKNGTTILYPKEIPFYRTVLISSFSCPHCHLQNNTVESIAPLQPFGKDLTLRLLTAADLDRHLVISEYCTFRIAQLQFEMPPCNRRTHFSTVEGTILKVAENLEEKIAQDAKLLPAEREQLAAFVAKLKQLLDREHFSPFEVELSDPSGNSYVENYLAPESDPQIVSRNYKDLQRDFLKSEYASVAIPELQLTLEEGSLGGMYTTVEGLLKKLAEEITEKFPFFGDSVEEVRKQRIQQLVAGLQQFSEGKNLPFTLVLDDPVDHSHIGARESELLFYSVKKQLELDWPAACTG</sequence>
<name>A0A6P6Y9Q6_DERPT</name>
<dbReference type="GO" id="GO:0005634">
    <property type="term" value="C:nucleus"/>
    <property type="evidence" value="ECO:0007669"/>
    <property type="project" value="TreeGrafter"/>
</dbReference>
<evidence type="ECO:0000256" key="4">
    <source>
        <dbReference type="ARBA" id="ARBA00022833"/>
    </source>
</evidence>
<dbReference type="InParanoid" id="A0A6P6Y9Q6"/>
<evidence type="ECO:0000256" key="3">
    <source>
        <dbReference type="ARBA" id="ARBA00022771"/>
    </source>
</evidence>
<keyword evidence="4" id="KW-0862">Zinc</keyword>
<proteinExistence type="inferred from homology"/>
<dbReference type="InterPro" id="IPR042452">
    <property type="entry name" value="ZPR1_Znf1/2"/>
</dbReference>
<dbReference type="GO" id="GO:0008270">
    <property type="term" value="F:zinc ion binding"/>
    <property type="evidence" value="ECO:0007669"/>
    <property type="project" value="UniProtKB-KW"/>
</dbReference>
<evidence type="ECO:0000256" key="2">
    <source>
        <dbReference type="ARBA" id="ARBA00022723"/>
    </source>
</evidence>
<dbReference type="FunFam" id="2.20.25.420:FF:000001">
    <property type="entry name" value="Zinc finger protein ZPR1"/>
    <property type="match status" value="1"/>
</dbReference>
<evidence type="ECO:0000256" key="1">
    <source>
        <dbReference type="ARBA" id="ARBA00008354"/>
    </source>
</evidence>
<protein>
    <submittedName>
        <fullName evidence="7">Zinc finger protein ZPR1-like</fullName>
    </submittedName>
</protein>
<dbReference type="OMA" id="FYERTHE"/>
<dbReference type="Gene3D" id="2.20.25.420">
    <property type="entry name" value="ZPR1, zinc finger domain"/>
    <property type="match status" value="1"/>
</dbReference>
<dbReference type="InterPro" id="IPR042451">
    <property type="entry name" value="ZPR1_A/B_dom"/>
</dbReference>
<dbReference type="InterPro" id="IPR056180">
    <property type="entry name" value="ZPR1_jr_dom"/>
</dbReference>
<organism evidence="6 7">
    <name type="scientific">Dermatophagoides pteronyssinus</name>
    <name type="common">European house dust mite</name>
    <dbReference type="NCBI Taxonomy" id="6956"/>
    <lineage>
        <taxon>Eukaryota</taxon>
        <taxon>Metazoa</taxon>
        <taxon>Ecdysozoa</taxon>
        <taxon>Arthropoda</taxon>
        <taxon>Chelicerata</taxon>
        <taxon>Arachnida</taxon>
        <taxon>Acari</taxon>
        <taxon>Acariformes</taxon>
        <taxon>Sarcoptiformes</taxon>
        <taxon>Astigmata</taxon>
        <taxon>Psoroptidia</taxon>
        <taxon>Analgoidea</taxon>
        <taxon>Pyroglyphidae</taxon>
        <taxon>Dermatophagoidinae</taxon>
        <taxon>Dermatophagoides</taxon>
    </lineage>
</organism>
<dbReference type="RefSeq" id="XP_027201314.1">
    <property type="nucleotide sequence ID" value="XM_027345513.1"/>
</dbReference>
<feature type="domain" description="Zinc finger ZPR1-type" evidence="5">
    <location>
        <begin position="13"/>
        <end position="173"/>
    </location>
</feature>
<dbReference type="Pfam" id="PF22794">
    <property type="entry name" value="jr-ZPR1"/>
    <property type="match status" value="1"/>
</dbReference>
<evidence type="ECO:0000259" key="5">
    <source>
        <dbReference type="SMART" id="SM00709"/>
    </source>
</evidence>
<dbReference type="InterPro" id="IPR004457">
    <property type="entry name" value="Znf_ZPR1"/>
</dbReference>
<evidence type="ECO:0000313" key="7">
    <source>
        <dbReference type="RefSeq" id="XP_027201314.1"/>
    </source>
</evidence>
<gene>
    <name evidence="7" type="primary">LOC113795318</name>
</gene>
<keyword evidence="2" id="KW-0479">Metal-binding</keyword>
<reference evidence="7" key="1">
    <citation type="submission" date="2025-08" db="UniProtKB">
        <authorList>
            <consortium name="RefSeq"/>
        </authorList>
    </citation>
    <scope>IDENTIFICATION</scope>
    <source>
        <strain evidence="7">Airmid</strain>
    </source>
</reference>
<keyword evidence="6" id="KW-1185">Reference proteome</keyword>
<dbReference type="OrthoDB" id="308464at2759"/>
<dbReference type="InterPro" id="IPR040141">
    <property type="entry name" value="ZPR1"/>
</dbReference>
<dbReference type="AlphaFoldDB" id="A0A6P6Y9Q6"/>
<dbReference type="Gene3D" id="2.60.120.1040">
    <property type="entry name" value="ZPR1, A/B domain"/>
    <property type="match status" value="2"/>
</dbReference>
<dbReference type="PANTHER" id="PTHR10876">
    <property type="entry name" value="ZINC FINGER PROTEIN ZPR1"/>
    <property type="match status" value="1"/>
</dbReference>
<comment type="similarity">
    <text evidence="1">Belongs to the ZPR1 family.</text>
</comment>
<dbReference type="Pfam" id="PF03367">
    <property type="entry name" value="Zn_ribbon_ZPR1"/>
    <property type="match status" value="1"/>
</dbReference>
<evidence type="ECO:0000313" key="6">
    <source>
        <dbReference type="Proteomes" id="UP000515146"/>
    </source>
</evidence>
<keyword evidence="3" id="KW-0863">Zinc-finger</keyword>
<accession>A0A6P6Y9Q6</accession>
<dbReference type="KEGG" id="dpte:113795318"/>
<dbReference type="PANTHER" id="PTHR10876:SF0">
    <property type="entry name" value="ZINC FINGER PROTEIN ZPR1"/>
    <property type="match status" value="1"/>
</dbReference>